<protein>
    <submittedName>
        <fullName evidence="2">Uncharacterized protein</fullName>
    </submittedName>
</protein>
<gene>
    <name evidence="2" type="ORF">SAMN05216574_11033</name>
</gene>
<dbReference type="Proteomes" id="UP000198589">
    <property type="component" value="Unassembled WGS sequence"/>
</dbReference>
<feature type="compositionally biased region" description="Low complexity" evidence="1">
    <location>
        <begin position="40"/>
        <end position="49"/>
    </location>
</feature>
<feature type="region of interest" description="Disordered" evidence="1">
    <location>
        <begin position="22"/>
        <end position="54"/>
    </location>
</feature>
<evidence type="ECO:0000313" key="3">
    <source>
        <dbReference type="Proteomes" id="UP000198589"/>
    </source>
</evidence>
<evidence type="ECO:0000313" key="2">
    <source>
        <dbReference type="EMBL" id="SFF21902.1"/>
    </source>
</evidence>
<evidence type="ECO:0000256" key="1">
    <source>
        <dbReference type="SAM" id="MobiDB-lite"/>
    </source>
</evidence>
<proteinExistence type="predicted"/>
<name>A0A1I2GWU3_9ACTN</name>
<dbReference type="EMBL" id="FOND01000010">
    <property type="protein sequence ID" value="SFF21902.1"/>
    <property type="molecule type" value="Genomic_DNA"/>
</dbReference>
<reference evidence="3" key="1">
    <citation type="submission" date="2016-10" db="EMBL/GenBank/DDBJ databases">
        <authorList>
            <person name="Varghese N."/>
            <person name="Submissions S."/>
        </authorList>
    </citation>
    <scope>NUCLEOTIDE SEQUENCE [LARGE SCALE GENOMIC DNA]</scope>
    <source>
        <strain evidence="3">DSM 46838</strain>
    </source>
</reference>
<dbReference type="AlphaFoldDB" id="A0A1I2GWU3"/>
<organism evidence="2 3">
    <name type="scientific">Blastococcus tunisiensis</name>
    <dbReference type="NCBI Taxonomy" id="1798228"/>
    <lineage>
        <taxon>Bacteria</taxon>
        <taxon>Bacillati</taxon>
        <taxon>Actinomycetota</taxon>
        <taxon>Actinomycetes</taxon>
        <taxon>Geodermatophilales</taxon>
        <taxon>Geodermatophilaceae</taxon>
        <taxon>Blastococcus</taxon>
    </lineage>
</organism>
<accession>A0A1I2GWU3</accession>
<sequence length="197" mass="20529">MLLPLAGVVLVVTGCADRASTAAPPSVSLQPMPPAPGPLPHGLLPEGSLAPEELGAEPAPYEQSALNERLHALVGGSPDFGGLDARDRAVLVVRWFGDPPAELLALVDEYADAPFDVRVEPTTFRPGDLADEARRLLQDHPGVVTGTFPRTTGDGIGVGIDPSVATDPDRADLDRLGVTSRFPLFPEPIGRPVPATG</sequence>
<keyword evidence="3" id="KW-1185">Reference proteome</keyword>